<dbReference type="PANTHER" id="PTHR31252:SF11">
    <property type="entry name" value="DUF4419 DOMAIN-CONTAINING PROTEIN"/>
    <property type="match status" value="1"/>
</dbReference>
<dbReference type="OMA" id="MGLMQHY"/>
<name>A0A913Y4T8_EXADI</name>
<dbReference type="KEGG" id="epa:110252338"/>
<organism evidence="1 2">
    <name type="scientific">Exaiptasia diaphana</name>
    <name type="common">Tropical sea anemone</name>
    <name type="synonym">Aiptasia pulchella</name>
    <dbReference type="NCBI Taxonomy" id="2652724"/>
    <lineage>
        <taxon>Eukaryota</taxon>
        <taxon>Metazoa</taxon>
        <taxon>Cnidaria</taxon>
        <taxon>Anthozoa</taxon>
        <taxon>Hexacorallia</taxon>
        <taxon>Actiniaria</taxon>
        <taxon>Aiptasiidae</taxon>
        <taxon>Exaiptasia</taxon>
    </lineage>
</organism>
<reference evidence="1" key="1">
    <citation type="submission" date="2022-11" db="UniProtKB">
        <authorList>
            <consortium name="EnsemblMetazoa"/>
        </authorList>
    </citation>
    <scope>IDENTIFICATION</scope>
</reference>
<proteinExistence type="predicted"/>
<dbReference type="GeneID" id="110252338"/>
<dbReference type="Proteomes" id="UP000887567">
    <property type="component" value="Unplaced"/>
</dbReference>
<protein>
    <submittedName>
        <fullName evidence="1">Uncharacterized protein</fullName>
    </submittedName>
</protein>
<dbReference type="AlphaFoldDB" id="A0A913Y4T8"/>
<evidence type="ECO:0000313" key="1">
    <source>
        <dbReference type="EnsemblMetazoa" id="XP_020914804.1"/>
    </source>
</evidence>
<dbReference type="RefSeq" id="XP_020914804.1">
    <property type="nucleotide sequence ID" value="XM_021059145.2"/>
</dbReference>
<accession>A0A913Y4T8</accession>
<keyword evidence="2" id="KW-1185">Reference proteome</keyword>
<evidence type="ECO:0000313" key="2">
    <source>
        <dbReference type="Proteomes" id="UP000887567"/>
    </source>
</evidence>
<dbReference type="InterPro" id="IPR025533">
    <property type="entry name" value="DUF4419"/>
</dbReference>
<dbReference type="OrthoDB" id="9987685at2759"/>
<dbReference type="Pfam" id="PF14388">
    <property type="entry name" value="DUF4419"/>
    <property type="match status" value="1"/>
</dbReference>
<sequence>MASNVMRHIQLSSDRPPVSADLNEILRKQAKKSLLVIGTYAKNDETRFLSAKKREEVRLKQEKKNNAETGNEAANELTVGDRIAVLGSNEEIYSKQSVGFFEAVLMAYNHHCNLRTSPDDWWFCVIKKIDMAINDNGEKESVRKMFVNHAGKKELTVNVNEWPLSQVNYSSFFDKVSEKISENIKIPAYVDIVTADFSTTTAVQKIASQITLMSSLQHYFEYTMCCSCGIPAIEMLGTEGDWKKLISDLQALKVILQPIMGDLGLTEKWWSVTEDIFTKLLDTYHGKPDKEWWSHIIMHNAPFGSGFHERDDIPPDYSGWIVEFLEGKVGLKIHRFTSGLVNVPLKIVDGVKGVMDTAALVAGMAGFTVHKNTENGRPSVQPFQGWALMLPPNSPLTV</sequence>
<dbReference type="EnsemblMetazoa" id="XM_021059145.2">
    <property type="protein sequence ID" value="XP_020914804.1"/>
    <property type="gene ID" value="LOC110252338"/>
</dbReference>
<dbReference type="PANTHER" id="PTHR31252">
    <property type="entry name" value="DUF4419 DOMAIN-CONTAINING PROTEIN"/>
    <property type="match status" value="1"/>
</dbReference>